<reference evidence="2 3" key="1">
    <citation type="journal article" date="2017" name="BMC Genomics">
        <title>Chromosome level assembly and secondary metabolite potential of the parasitic fungus Cordyceps militaris.</title>
        <authorList>
            <person name="Kramer G.J."/>
            <person name="Nodwell J.R."/>
        </authorList>
    </citation>
    <scope>NUCLEOTIDE SEQUENCE [LARGE SCALE GENOMIC DNA]</scope>
    <source>
        <strain evidence="2 3">ATCC 34164</strain>
    </source>
</reference>
<sequence>MGKDSHKKRDQSEAPPSRSQFLPADRHRPGGEGSSVNYSRSSYTPSRLSQVTNSGDISDVDVQAEALSNMSFASERPPAVPLTFDTISAWIKQGGKLETLDDSTLERLLSQYLGPKGDRSGRRKYRAPKVAPPAAPILEDEEVEDDGGVSLHDASSSSSRHKEKGKGRAR</sequence>
<organism evidence="2 3">
    <name type="scientific">Cordyceps militaris</name>
    <name type="common">Caterpillar fungus</name>
    <name type="synonym">Clavaria militaris</name>
    <dbReference type="NCBI Taxonomy" id="73501"/>
    <lineage>
        <taxon>Eukaryota</taxon>
        <taxon>Fungi</taxon>
        <taxon>Dikarya</taxon>
        <taxon>Ascomycota</taxon>
        <taxon>Pezizomycotina</taxon>
        <taxon>Sordariomycetes</taxon>
        <taxon>Hypocreomycetidae</taxon>
        <taxon>Hypocreales</taxon>
        <taxon>Cordycipitaceae</taxon>
        <taxon>Cordyceps</taxon>
    </lineage>
</organism>
<proteinExistence type="predicted"/>
<name>A0A2H4SR10_CORMI</name>
<dbReference type="AlphaFoldDB" id="A0A2H4SR10"/>
<dbReference type="EMBL" id="CP023326">
    <property type="protein sequence ID" value="ATY65545.1"/>
    <property type="molecule type" value="Genomic_DNA"/>
</dbReference>
<feature type="region of interest" description="Disordered" evidence="1">
    <location>
        <begin position="1"/>
        <end position="57"/>
    </location>
</feature>
<feature type="compositionally biased region" description="Basic residues" evidence="1">
    <location>
        <begin position="159"/>
        <end position="170"/>
    </location>
</feature>
<evidence type="ECO:0000313" key="2">
    <source>
        <dbReference type="EMBL" id="ATY65545.1"/>
    </source>
</evidence>
<accession>A0A2H4SR10</accession>
<dbReference type="VEuPathDB" id="FungiDB:A9K55_001963"/>
<feature type="compositionally biased region" description="Polar residues" evidence="1">
    <location>
        <begin position="34"/>
        <end position="56"/>
    </location>
</feature>
<dbReference type="OrthoDB" id="4869920at2759"/>
<evidence type="ECO:0000313" key="3">
    <source>
        <dbReference type="Proteomes" id="UP000323067"/>
    </source>
</evidence>
<feature type="compositionally biased region" description="Acidic residues" evidence="1">
    <location>
        <begin position="138"/>
        <end position="147"/>
    </location>
</feature>
<feature type="region of interest" description="Disordered" evidence="1">
    <location>
        <begin position="111"/>
        <end position="170"/>
    </location>
</feature>
<evidence type="ECO:0000256" key="1">
    <source>
        <dbReference type="SAM" id="MobiDB-lite"/>
    </source>
</evidence>
<protein>
    <submittedName>
        <fullName evidence="2">Uncharacterized protein</fullName>
    </submittedName>
</protein>
<gene>
    <name evidence="2" type="ORF">A9K55_001963</name>
</gene>
<dbReference type="Proteomes" id="UP000323067">
    <property type="component" value="Chromosome iii"/>
</dbReference>